<reference evidence="1" key="1">
    <citation type="submission" date="2023-04" db="EMBL/GenBank/DDBJ databases">
        <title>Draft Genome sequencing of Naganishia species isolated from polar environments using Oxford Nanopore Technology.</title>
        <authorList>
            <person name="Leo P."/>
            <person name="Venkateswaran K."/>
        </authorList>
    </citation>
    <scope>NUCLEOTIDE SEQUENCE</scope>
    <source>
        <strain evidence="1">MNA-CCFEE 5261</strain>
    </source>
</reference>
<evidence type="ECO:0000313" key="1">
    <source>
        <dbReference type="EMBL" id="KAJ9105148.1"/>
    </source>
</evidence>
<accession>A0ACC2W129</accession>
<dbReference type="EMBL" id="JASBWR010000035">
    <property type="protein sequence ID" value="KAJ9105148.1"/>
    <property type="molecule type" value="Genomic_DNA"/>
</dbReference>
<comment type="caution">
    <text evidence="1">The sequence shown here is derived from an EMBL/GenBank/DDBJ whole genome shotgun (WGS) entry which is preliminary data.</text>
</comment>
<organism evidence="1 2">
    <name type="scientific">Naganishia cerealis</name>
    <dbReference type="NCBI Taxonomy" id="610337"/>
    <lineage>
        <taxon>Eukaryota</taxon>
        <taxon>Fungi</taxon>
        <taxon>Dikarya</taxon>
        <taxon>Basidiomycota</taxon>
        <taxon>Agaricomycotina</taxon>
        <taxon>Tremellomycetes</taxon>
        <taxon>Filobasidiales</taxon>
        <taxon>Filobasidiaceae</taxon>
        <taxon>Naganishia</taxon>
    </lineage>
</organism>
<dbReference type="Proteomes" id="UP001241377">
    <property type="component" value="Unassembled WGS sequence"/>
</dbReference>
<sequence length="121" mass="12718">MSSNSQDSGTVTKDKLQHDLAILESQATLLDSFLPPPLQYGHSHAQKSTSSSSAVTLDNYSPKSSTPEDSVALSYSFVDVTRNGALKLAVDGDGGVIGKLGENIEHVGSDAEQLQKSLEGL</sequence>
<keyword evidence="2" id="KW-1185">Reference proteome</keyword>
<protein>
    <submittedName>
        <fullName evidence="1">Uncharacterized protein</fullName>
    </submittedName>
</protein>
<evidence type="ECO:0000313" key="2">
    <source>
        <dbReference type="Proteomes" id="UP001241377"/>
    </source>
</evidence>
<proteinExistence type="predicted"/>
<name>A0ACC2W129_9TREE</name>
<gene>
    <name evidence="1" type="ORF">QFC19_003606</name>
</gene>